<dbReference type="Pfam" id="PF06682">
    <property type="entry name" value="SARAF"/>
    <property type="match status" value="1"/>
</dbReference>
<dbReference type="OrthoDB" id="20303at2759"/>
<evidence type="ECO:0000256" key="11">
    <source>
        <dbReference type="ARBA" id="ARBA00023065"/>
    </source>
</evidence>
<evidence type="ECO:0000256" key="13">
    <source>
        <dbReference type="ARBA" id="ARBA00031116"/>
    </source>
</evidence>
<keyword evidence="4" id="KW-0813">Transport</keyword>
<evidence type="ECO:0000256" key="3">
    <source>
        <dbReference type="ARBA" id="ARBA00016584"/>
    </source>
</evidence>
<keyword evidence="6" id="KW-0812">Transmembrane</keyword>
<keyword evidence="7" id="KW-0732">Signal</keyword>
<evidence type="ECO:0000256" key="12">
    <source>
        <dbReference type="ARBA" id="ARBA00023136"/>
    </source>
</evidence>
<keyword evidence="8" id="KW-0256">Endoplasmic reticulum</keyword>
<dbReference type="InParanoid" id="F8PY25"/>
<keyword evidence="12" id="KW-0472">Membrane</keyword>
<proteinExistence type="inferred from homology"/>
<accession>F8PY25</accession>
<dbReference type="Proteomes" id="UP000008063">
    <property type="component" value="Unassembled WGS sequence"/>
</dbReference>
<keyword evidence="5" id="KW-0109">Calcium transport</keyword>
<dbReference type="PANTHER" id="PTHR15929">
    <property type="entry name" value="STORE-OPERATED CALCIUM ENTRY-ASSOCIATED REGULATORY FACTOR"/>
    <property type="match status" value="1"/>
</dbReference>
<evidence type="ECO:0000313" key="14">
    <source>
        <dbReference type="EMBL" id="EGN98788.1"/>
    </source>
</evidence>
<evidence type="ECO:0000256" key="10">
    <source>
        <dbReference type="ARBA" id="ARBA00022989"/>
    </source>
</evidence>
<protein>
    <recommendedName>
        <fullName evidence="3">Store-operated calcium entry-associated regulatory factor</fullName>
    </recommendedName>
    <alternativeName>
        <fullName evidence="13">Transmembrane protein 66</fullName>
    </alternativeName>
</protein>
<dbReference type="InterPro" id="IPR009567">
    <property type="entry name" value="SARAF"/>
</dbReference>
<evidence type="ECO:0000256" key="8">
    <source>
        <dbReference type="ARBA" id="ARBA00022824"/>
    </source>
</evidence>
<keyword evidence="15" id="KW-1185">Reference proteome</keyword>
<evidence type="ECO:0000256" key="7">
    <source>
        <dbReference type="ARBA" id="ARBA00022729"/>
    </source>
</evidence>
<dbReference type="AlphaFoldDB" id="F8PY25"/>
<dbReference type="EMBL" id="GL945480">
    <property type="protein sequence ID" value="EGN98788.1"/>
    <property type="molecule type" value="Genomic_DNA"/>
</dbReference>
<gene>
    <name evidence="14" type="ORF">SERLA73DRAFT_107917</name>
</gene>
<evidence type="ECO:0000256" key="5">
    <source>
        <dbReference type="ARBA" id="ARBA00022568"/>
    </source>
</evidence>
<evidence type="ECO:0000256" key="9">
    <source>
        <dbReference type="ARBA" id="ARBA00022837"/>
    </source>
</evidence>
<reference evidence="15" key="1">
    <citation type="journal article" date="2011" name="Science">
        <title>The plant cell wall-decomposing machinery underlies the functional diversity of forest fungi.</title>
        <authorList>
            <person name="Eastwood D.C."/>
            <person name="Floudas D."/>
            <person name="Binder M."/>
            <person name="Majcherczyk A."/>
            <person name="Schneider P."/>
            <person name="Aerts A."/>
            <person name="Asiegbu F.O."/>
            <person name="Baker S.E."/>
            <person name="Barry K."/>
            <person name="Bendiksby M."/>
            <person name="Blumentritt M."/>
            <person name="Coutinho P.M."/>
            <person name="Cullen D."/>
            <person name="de Vries R.P."/>
            <person name="Gathman A."/>
            <person name="Goodell B."/>
            <person name="Henrissat B."/>
            <person name="Ihrmark K."/>
            <person name="Kauserud H."/>
            <person name="Kohler A."/>
            <person name="LaButti K."/>
            <person name="Lapidus A."/>
            <person name="Lavin J.L."/>
            <person name="Lee Y.-H."/>
            <person name="Lindquist E."/>
            <person name="Lilly W."/>
            <person name="Lucas S."/>
            <person name="Morin E."/>
            <person name="Murat C."/>
            <person name="Oguiza J.A."/>
            <person name="Park J."/>
            <person name="Pisabarro A.G."/>
            <person name="Riley R."/>
            <person name="Rosling A."/>
            <person name="Salamov A."/>
            <person name="Schmidt O."/>
            <person name="Schmutz J."/>
            <person name="Skrede I."/>
            <person name="Stenlid J."/>
            <person name="Wiebenga A."/>
            <person name="Xie X."/>
            <person name="Kuees U."/>
            <person name="Hibbett D.S."/>
            <person name="Hoffmeister D."/>
            <person name="Hoegberg N."/>
            <person name="Martin F."/>
            <person name="Grigoriev I.V."/>
            <person name="Watkinson S.C."/>
        </authorList>
    </citation>
    <scope>NUCLEOTIDE SEQUENCE [LARGE SCALE GENOMIC DNA]</scope>
    <source>
        <strain evidence="15">strain S7.3</strain>
    </source>
</reference>
<evidence type="ECO:0000256" key="2">
    <source>
        <dbReference type="ARBA" id="ARBA00006833"/>
    </source>
</evidence>
<comment type="similarity">
    <text evidence="2">Belongs to the SARAF family.</text>
</comment>
<evidence type="ECO:0000256" key="6">
    <source>
        <dbReference type="ARBA" id="ARBA00022692"/>
    </source>
</evidence>
<organism evidence="15">
    <name type="scientific">Serpula lacrymans var. lacrymans (strain S7.3)</name>
    <name type="common">Dry rot fungus</name>
    <dbReference type="NCBI Taxonomy" id="936435"/>
    <lineage>
        <taxon>Eukaryota</taxon>
        <taxon>Fungi</taxon>
        <taxon>Dikarya</taxon>
        <taxon>Basidiomycota</taxon>
        <taxon>Agaricomycotina</taxon>
        <taxon>Agaricomycetes</taxon>
        <taxon>Agaricomycetidae</taxon>
        <taxon>Boletales</taxon>
        <taxon>Coniophorineae</taxon>
        <taxon>Serpulaceae</taxon>
        <taxon>Serpula</taxon>
    </lineage>
</organism>
<keyword evidence="11" id="KW-0406">Ion transport</keyword>
<dbReference type="PANTHER" id="PTHR15929:SF0">
    <property type="entry name" value="STORE-OPERATED CALCIUM ENTRY-ASSOCIATED REGULATORY FACTOR"/>
    <property type="match status" value="1"/>
</dbReference>
<sequence>MSRVTLESIPALTFYKDSVTLARRTSPIPQLVCLGKPCSLYTPDVVRCENIGGSGAEVDWRCEADLPSSLRFGKVQVSCEGWTGPGDPYVLKGQFSKHPSPKLLFFELRTPLYSIAFLHPALPSLLQVHAP</sequence>
<dbReference type="HOGENOM" id="CLU_142370_1_0_1"/>
<keyword evidence="9" id="KW-0106">Calcium</keyword>
<keyword evidence="10" id="KW-1133">Transmembrane helix</keyword>
<evidence type="ECO:0000256" key="4">
    <source>
        <dbReference type="ARBA" id="ARBA00022448"/>
    </source>
</evidence>
<name>F8PY25_SERL3</name>
<dbReference type="GO" id="GO:0006816">
    <property type="term" value="P:calcium ion transport"/>
    <property type="evidence" value="ECO:0007669"/>
    <property type="project" value="UniProtKB-KW"/>
</dbReference>
<evidence type="ECO:0000256" key="1">
    <source>
        <dbReference type="ARBA" id="ARBA00004115"/>
    </source>
</evidence>
<comment type="subcellular location">
    <subcellularLocation>
        <location evidence="1">Endoplasmic reticulum membrane</location>
        <topology evidence="1">Single-pass type I membrane protein</topology>
    </subcellularLocation>
</comment>
<dbReference type="STRING" id="936435.F8PY25"/>
<dbReference type="OMA" id="EWECHAN"/>
<dbReference type="GO" id="GO:0005789">
    <property type="term" value="C:endoplasmic reticulum membrane"/>
    <property type="evidence" value="ECO:0007669"/>
    <property type="project" value="UniProtKB-SubCell"/>
</dbReference>
<evidence type="ECO:0000313" key="15">
    <source>
        <dbReference type="Proteomes" id="UP000008063"/>
    </source>
</evidence>
<dbReference type="GO" id="GO:2001256">
    <property type="term" value="P:regulation of store-operated calcium entry"/>
    <property type="evidence" value="ECO:0007669"/>
    <property type="project" value="InterPro"/>
</dbReference>